<dbReference type="GO" id="GO:0070782">
    <property type="term" value="P:phosphatidylserine exposure on apoptotic cell surface"/>
    <property type="evidence" value="ECO:0007669"/>
    <property type="project" value="TreeGrafter"/>
</dbReference>
<comment type="caution">
    <text evidence="8">The sequence shown here is derived from an EMBL/GenBank/DDBJ whole genome shotgun (WGS) entry which is preliminary data.</text>
</comment>
<dbReference type="PANTHER" id="PTHR16024">
    <property type="entry name" value="XK-RELATED PROTEIN"/>
    <property type="match status" value="1"/>
</dbReference>
<feature type="transmembrane region" description="Helical" evidence="7">
    <location>
        <begin position="40"/>
        <end position="60"/>
    </location>
</feature>
<protein>
    <recommendedName>
        <fullName evidence="7">XK-related protein</fullName>
    </recommendedName>
</protein>
<evidence type="ECO:0000313" key="9">
    <source>
        <dbReference type="Proteomes" id="UP001378592"/>
    </source>
</evidence>
<dbReference type="GO" id="GO:0005886">
    <property type="term" value="C:plasma membrane"/>
    <property type="evidence" value="ECO:0007669"/>
    <property type="project" value="UniProtKB-SubCell"/>
</dbReference>
<evidence type="ECO:0000313" key="8">
    <source>
        <dbReference type="EMBL" id="KAK7868795.1"/>
    </source>
</evidence>
<evidence type="ECO:0000256" key="3">
    <source>
        <dbReference type="ARBA" id="ARBA00022475"/>
    </source>
</evidence>
<dbReference type="GO" id="GO:0043652">
    <property type="term" value="P:engulfment of apoptotic cell"/>
    <property type="evidence" value="ECO:0007669"/>
    <property type="project" value="TreeGrafter"/>
</dbReference>
<evidence type="ECO:0000256" key="5">
    <source>
        <dbReference type="ARBA" id="ARBA00022989"/>
    </source>
</evidence>
<dbReference type="Proteomes" id="UP001378592">
    <property type="component" value="Unassembled WGS sequence"/>
</dbReference>
<gene>
    <name evidence="8" type="ORF">R5R35_003637</name>
</gene>
<reference evidence="8 9" key="1">
    <citation type="submission" date="2024-03" db="EMBL/GenBank/DDBJ databases">
        <title>The genome assembly and annotation of the cricket Gryllus longicercus Weissman &amp; Gray.</title>
        <authorList>
            <person name="Szrajer S."/>
            <person name="Gray D."/>
            <person name="Ylla G."/>
        </authorList>
    </citation>
    <scope>NUCLEOTIDE SEQUENCE [LARGE SCALE GENOMIC DNA]</scope>
    <source>
        <strain evidence="8">DAG 2021-001</strain>
        <tissue evidence="8">Whole body minus gut</tissue>
    </source>
</reference>
<organism evidence="8 9">
    <name type="scientific">Gryllus longicercus</name>
    <dbReference type="NCBI Taxonomy" id="2509291"/>
    <lineage>
        <taxon>Eukaryota</taxon>
        <taxon>Metazoa</taxon>
        <taxon>Ecdysozoa</taxon>
        <taxon>Arthropoda</taxon>
        <taxon>Hexapoda</taxon>
        <taxon>Insecta</taxon>
        <taxon>Pterygota</taxon>
        <taxon>Neoptera</taxon>
        <taxon>Polyneoptera</taxon>
        <taxon>Orthoptera</taxon>
        <taxon>Ensifera</taxon>
        <taxon>Gryllidea</taxon>
        <taxon>Grylloidea</taxon>
        <taxon>Gryllidae</taxon>
        <taxon>Gryllinae</taxon>
        <taxon>Gryllus</taxon>
    </lineage>
</organism>
<dbReference type="EMBL" id="JAZDUA010000086">
    <property type="protein sequence ID" value="KAK7868795.1"/>
    <property type="molecule type" value="Genomic_DNA"/>
</dbReference>
<feature type="transmembrane region" description="Helical" evidence="7">
    <location>
        <begin position="365"/>
        <end position="388"/>
    </location>
</feature>
<sequence>MPHMSYVNGNCPNADDDVYSNSYDDPDHTPYNVHVTNLDIFFLSMSIITHIVDVAFDIHLAYRYYQGGEYEYFALTALFILFPALVNTIVSTRMYIKDEDSISVAKMLSTKWCIRVIILIFQLAPILRYCESLGYALKSRQAEKEGKYVEQRTYYDLMLKEDSDVALLRVFECFLEAAPQQVLQTTILLRERGQPWSFQYFSQLGSVASSLCSMGWSMASYHRSIRFAQQNKSNMNKRGTVAQFLWHFMVTVSRILSISVAASLFAQWTVLACVIHWFVMAMWLKLTTRLTFCVDQTDSVFTRHIGELLFGTILALVYIFTYITPQQGHTRNRYLFYYTLCFVENICAAVLWATAETNNLRDVWYFYPLLVSCIVPFIIGIGFMILYYQCFHPANTRNHKSYPQQEIAVQTETDL</sequence>
<dbReference type="GO" id="GO:1902742">
    <property type="term" value="P:apoptotic process involved in development"/>
    <property type="evidence" value="ECO:0007669"/>
    <property type="project" value="TreeGrafter"/>
</dbReference>
<proteinExistence type="inferred from homology"/>
<comment type="similarity">
    <text evidence="2 7">Belongs to the XK family.</text>
</comment>
<keyword evidence="3" id="KW-1003">Cell membrane</keyword>
<keyword evidence="9" id="KW-1185">Reference proteome</keyword>
<keyword evidence="5 7" id="KW-1133">Transmembrane helix</keyword>
<accession>A0AAN9VPB6</accession>
<evidence type="ECO:0000256" key="4">
    <source>
        <dbReference type="ARBA" id="ARBA00022692"/>
    </source>
</evidence>
<feature type="transmembrane region" description="Helical" evidence="7">
    <location>
        <begin position="304"/>
        <end position="323"/>
    </location>
</feature>
<dbReference type="InterPro" id="IPR050895">
    <property type="entry name" value="XK-related_scramblase"/>
</dbReference>
<name>A0AAN9VPB6_9ORTH</name>
<dbReference type="InterPro" id="IPR018629">
    <property type="entry name" value="XK-rel"/>
</dbReference>
<feature type="transmembrane region" description="Helical" evidence="7">
    <location>
        <begin position="335"/>
        <end position="353"/>
    </location>
</feature>
<dbReference type="AlphaFoldDB" id="A0AAN9VPB6"/>
<comment type="subcellular location">
    <subcellularLocation>
        <location evidence="1">Cell membrane</location>
        <topology evidence="1">Multi-pass membrane protein</topology>
    </subcellularLocation>
    <subcellularLocation>
        <location evidence="7">Membrane</location>
        <topology evidence="7">Multi-pass membrane protein</topology>
    </subcellularLocation>
</comment>
<dbReference type="PANTHER" id="PTHR16024:SF6">
    <property type="entry name" value="XK-RELATED PROTEIN"/>
    <property type="match status" value="1"/>
</dbReference>
<dbReference type="Pfam" id="PF09815">
    <property type="entry name" value="XK-related"/>
    <property type="match status" value="1"/>
</dbReference>
<evidence type="ECO:0000256" key="6">
    <source>
        <dbReference type="ARBA" id="ARBA00023136"/>
    </source>
</evidence>
<evidence type="ECO:0000256" key="2">
    <source>
        <dbReference type="ARBA" id="ARBA00008789"/>
    </source>
</evidence>
<keyword evidence="4 7" id="KW-0812">Transmembrane</keyword>
<feature type="transmembrane region" description="Helical" evidence="7">
    <location>
        <begin position="255"/>
        <end position="284"/>
    </location>
</feature>
<evidence type="ECO:0000256" key="1">
    <source>
        <dbReference type="ARBA" id="ARBA00004651"/>
    </source>
</evidence>
<evidence type="ECO:0000256" key="7">
    <source>
        <dbReference type="RuleBase" id="RU910716"/>
    </source>
</evidence>
<keyword evidence="6 7" id="KW-0472">Membrane</keyword>
<feature type="transmembrane region" description="Helical" evidence="7">
    <location>
        <begin position="72"/>
        <end position="92"/>
    </location>
</feature>